<dbReference type="EMBL" id="CP046883">
    <property type="protein sequence ID" value="QNH95448.1"/>
    <property type="molecule type" value="Genomic_DNA"/>
</dbReference>
<dbReference type="Proteomes" id="UP000515275">
    <property type="component" value="Chromosome"/>
</dbReference>
<protein>
    <recommendedName>
        <fullName evidence="2">DUF1023 domain-containing protein</fullName>
    </recommendedName>
</protein>
<sequence length="455" mass="48009">MSTSVFDIEHAPVEQAAVAADEWSGVGKQVRTHAQRARTNARWTEDKQWEGAAADAASHRVDATINQADAMGLSIQGMGLTVGLYIRILEVARAAVSAATHAARAAHMSIEPTGLVKPRIAAGTGVAETAAMALSAVLKTAIAMVDALDTHTSTVLHAMSSTVGDAAESSSAYRHGEHLPARSPTHADAVRPTAEEPQGLTSGIHNSTPHGKDLSDVHIQKLDTPGGPVYIAGDVDTAETITTFVSGVGSSTSGSQHVMSTWAAEQVAEAKAQGKNTAVIAWHGYSAPDNVAAAISTEPARQGAQNLRVFQRQLREKNPHATLHVTGFSYGSVVVGEAATSDGPGLEANSIDFVGSPGVGARHTQDLTLLNRGKALGDPDIRSHHVPGDLIQLTTEAQYGVHGPDPSSPRFGARNSPESWSSYHWRRFLDFYILSRGDTNTHSSYPWDPSLHLAH</sequence>
<feature type="domain" description="DUF1023" evidence="2">
    <location>
        <begin position="232"/>
        <end position="368"/>
    </location>
</feature>
<name>A0A7G7YLS8_9CORY</name>
<evidence type="ECO:0000259" key="2">
    <source>
        <dbReference type="Pfam" id="PF06259"/>
    </source>
</evidence>
<accession>A0A7G7YLS8</accession>
<evidence type="ECO:0000256" key="1">
    <source>
        <dbReference type="SAM" id="MobiDB-lite"/>
    </source>
</evidence>
<feature type="compositionally biased region" description="Polar residues" evidence="1">
    <location>
        <begin position="199"/>
        <end position="209"/>
    </location>
</feature>
<dbReference type="InterPro" id="IPR010427">
    <property type="entry name" value="DUF1023"/>
</dbReference>
<evidence type="ECO:0000313" key="3">
    <source>
        <dbReference type="EMBL" id="QNH95448.1"/>
    </source>
</evidence>
<reference evidence="3 4" key="1">
    <citation type="submission" date="2019-12" db="EMBL/GenBank/DDBJ databases">
        <title>Corynebacterium sp. nov., isolated from feces of the Anser Albifrons in China.</title>
        <authorList>
            <person name="Liu Q."/>
        </authorList>
    </citation>
    <scope>NUCLEOTIDE SEQUENCE [LARGE SCALE GENOMIC DNA]</scope>
    <source>
        <strain evidence="3 4">23H37-10</strain>
    </source>
</reference>
<dbReference type="Pfam" id="PF06259">
    <property type="entry name" value="Abhydrolase_8"/>
    <property type="match status" value="1"/>
</dbReference>
<dbReference type="AlphaFoldDB" id="A0A7G7YLS8"/>
<gene>
    <name evidence="3" type="ORF">GP473_00890</name>
</gene>
<dbReference type="SUPFAM" id="SSF53474">
    <property type="entry name" value="alpha/beta-Hydrolases"/>
    <property type="match status" value="1"/>
</dbReference>
<keyword evidence="4" id="KW-1185">Reference proteome</keyword>
<feature type="region of interest" description="Disordered" evidence="1">
    <location>
        <begin position="167"/>
        <end position="214"/>
    </location>
</feature>
<evidence type="ECO:0000313" key="4">
    <source>
        <dbReference type="Proteomes" id="UP000515275"/>
    </source>
</evidence>
<dbReference type="InterPro" id="IPR029058">
    <property type="entry name" value="AB_hydrolase_fold"/>
</dbReference>
<dbReference type="KEGG" id="cans:GP473_00890"/>
<proteinExistence type="predicted"/>
<dbReference type="RefSeq" id="WP_186276975.1">
    <property type="nucleotide sequence ID" value="NZ_CP046883.1"/>
</dbReference>
<organism evidence="3 4">
    <name type="scientific">Corynebacterium anserum</name>
    <dbReference type="NCBI Taxonomy" id="2684406"/>
    <lineage>
        <taxon>Bacteria</taxon>
        <taxon>Bacillati</taxon>
        <taxon>Actinomycetota</taxon>
        <taxon>Actinomycetes</taxon>
        <taxon>Mycobacteriales</taxon>
        <taxon>Corynebacteriaceae</taxon>
        <taxon>Corynebacterium</taxon>
    </lineage>
</organism>